<reference evidence="1 2" key="1">
    <citation type="submission" date="2016-07" db="EMBL/GenBank/DDBJ databases">
        <title>Pervasive Adenine N6-methylation of Active Genes in Fungi.</title>
        <authorList>
            <consortium name="DOE Joint Genome Institute"/>
            <person name="Mondo S.J."/>
            <person name="Dannebaum R.O."/>
            <person name="Kuo R.C."/>
            <person name="Labutti K."/>
            <person name="Haridas S."/>
            <person name="Kuo A."/>
            <person name="Salamov A."/>
            <person name="Ahrendt S.R."/>
            <person name="Lipzen A."/>
            <person name="Sullivan W."/>
            <person name="Andreopoulos W.B."/>
            <person name="Clum A."/>
            <person name="Lindquist E."/>
            <person name="Daum C."/>
            <person name="Ramamoorthy G.K."/>
            <person name="Gryganskyi A."/>
            <person name="Culley D."/>
            <person name="Magnuson J.K."/>
            <person name="James T.Y."/>
            <person name="O'Malley M.A."/>
            <person name="Stajich J.E."/>
            <person name="Spatafora J.W."/>
            <person name="Visel A."/>
            <person name="Grigoriev I.V."/>
        </authorList>
    </citation>
    <scope>NUCLEOTIDE SEQUENCE [LARGE SCALE GENOMIC DNA]</scope>
    <source>
        <strain evidence="1 2">CBS 115471</strain>
    </source>
</reference>
<name>A0A1Y2A918_9PLEO</name>
<gene>
    <name evidence="1" type="ORF">BCR34DRAFT_294953</name>
</gene>
<evidence type="ECO:0000313" key="2">
    <source>
        <dbReference type="Proteomes" id="UP000193144"/>
    </source>
</evidence>
<dbReference type="EMBL" id="MCFA01000005">
    <property type="protein sequence ID" value="ORY18807.1"/>
    <property type="molecule type" value="Genomic_DNA"/>
</dbReference>
<comment type="caution">
    <text evidence="1">The sequence shown here is derived from an EMBL/GenBank/DDBJ whole genome shotgun (WGS) entry which is preliminary data.</text>
</comment>
<dbReference type="AlphaFoldDB" id="A0A1Y2A918"/>
<dbReference type="Proteomes" id="UP000193144">
    <property type="component" value="Unassembled WGS sequence"/>
</dbReference>
<accession>A0A1Y2A918</accession>
<evidence type="ECO:0000313" key="1">
    <source>
        <dbReference type="EMBL" id="ORY18807.1"/>
    </source>
</evidence>
<keyword evidence="2" id="KW-1185">Reference proteome</keyword>
<organism evidence="1 2">
    <name type="scientific">Clohesyomyces aquaticus</name>
    <dbReference type="NCBI Taxonomy" id="1231657"/>
    <lineage>
        <taxon>Eukaryota</taxon>
        <taxon>Fungi</taxon>
        <taxon>Dikarya</taxon>
        <taxon>Ascomycota</taxon>
        <taxon>Pezizomycotina</taxon>
        <taxon>Dothideomycetes</taxon>
        <taxon>Pleosporomycetidae</taxon>
        <taxon>Pleosporales</taxon>
        <taxon>Lindgomycetaceae</taxon>
        <taxon>Clohesyomyces</taxon>
    </lineage>
</organism>
<protein>
    <submittedName>
        <fullName evidence="1">Uncharacterized protein</fullName>
    </submittedName>
</protein>
<proteinExistence type="predicted"/>
<sequence length="149" mass="16763">MRGFAFHAILALRWPSSRCPRPPRQCVCRYCTGKRELEEEDSISDSRCRVLQIARCDRTGSSLPPEGKEFLCSALSTTNRLEILRRCFTRNPVVSAAHSQAAQIYIVRRALEEGRHGRLGQNIDSLYVALAFCGIEGPVDAHQGHRPKL</sequence>